<feature type="domain" description="Glycosyl transferase family 1" evidence="1">
    <location>
        <begin position="185"/>
        <end position="298"/>
    </location>
</feature>
<dbReference type="EMBL" id="JAFMOU010000072">
    <property type="protein sequence ID" value="MBU9838079.1"/>
    <property type="molecule type" value="Genomic_DNA"/>
</dbReference>
<dbReference type="InterPro" id="IPR050194">
    <property type="entry name" value="Glycosyltransferase_grp1"/>
</dbReference>
<feature type="domain" description="Glycosyltransferase subfamily 4-like N-terminal" evidence="2">
    <location>
        <begin position="15"/>
        <end position="171"/>
    </location>
</feature>
<organism evidence="3 4">
    <name type="scientific">Rahnella perminowiae</name>
    <dbReference type="NCBI Taxonomy" id="2816244"/>
    <lineage>
        <taxon>Bacteria</taxon>
        <taxon>Pseudomonadati</taxon>
        <taxon>Pseudomonadota</taxon>
        <taxon>Gammaproteobacteria</taxon>
        <taxon>Enterobacterales</taxon>
        <taxon>Yersiniaceae</taxon>
        <taxon>Rahnella</taxon>
    </lineage>
</organism>
<reference evidence="3 4" key="1">
    <citation type="submission" date="2021-03" db="EMBL/GenBank/DDBJ databases">
        <title>Five novel Rahnella species.</title>
        <authorList>
            <person name="Brady C."/>
            <person name="Asselin J."/>
            <person name="Beer S."/>
            <person name="Bruberg M.B."/>
            <person name="Crampton B."/>
            <person name="Venter S."/>
            <person name="Arnold D."/>
            <person name="Denman S."/>
        </authorList>
    </citation>
    <scope>NUCLEOTIDE SEQUENCE [LARGE SCALE GENOMIC DNA]</scope>
    <source>
        <strain evidence="3 4">L72c</strain>
    </source>
</reference>
<evidence type="ECO:0000313" key="4">
    <source>
        <dbReference type="Proteomes" id="UP000699865"/>
    </source>
</evidence>
<dbReference type="InterPro" id="IPR028098">
    <property type="entry name" value="Glyco_trans_4-like_N"/>
</dbReference>
<dbReference type="PANTHER" id="PTHR45947:SF3">
    <property type="entry name" value="SULFOQUINOVOSYL TRANSFERASE SQD2"/>
    <property type="match status" value="1"/>
</dbReference>
<proteinExistence type="predicted"/>
<dbReference type="PANTHER" id="PTHR45947">
    <property type="entry name" value="SULFOQUINOVOSYL TRANSFERASE SQD2"/>
    <property type="match status" value="1"/>
</dbReference>
<evidence type="ECO:0000313" key="3">
    <source>
        <dbReference type="EMBL" id="MBU9838079.1"/>
    </source>
</evidence>
<comment type="caution">
    <text evidence="3">The sequence shown here is derived from an EMBL/GenBank/DDBJ whole genome shotgun (WGS) entry which is preliminary data.</text>
</comment>
<keyword evidence="4" id="KW-1185">Reference proteome</keyword>
<accession>A0ABS6L8D5</accession>
<dbReference type="Proteomes" id="UP000699865">
    <property type="component" value="Unassembled WGS sequence"/>
</dbReference>
<gene>
    <name evidence="3" type="ORF">J1786_25140</name>
</gene>
<dbReference type="Pfam" id="PF13439">
    <property type="entry name" value="Glyco_transf_4"/>
    <property type="match status" value="1"/>
</dbReference>
<dbReference type="InterPro" id="IPR001296">
    <property type="entry name" value="Glyco_trans_1"/>
</dbReference>
<evidence type="ECO:0000259" key="2">
    <source>
        <dbReference type="Pfam" id="PF13439"/>
    </source>
</evidence>
<evidence type="ECO:0000259" key="1">
    <source>
        <dbReference type="Pfam" id="PF00534"/>
    </source>
</evidence>
<dbReference type="Pfam" id="PF00534">
    <property type="entry name" value="Glycos_transf_1"/>
    <property type="match status" value="1"/>
</dbReference>
<sequence>MKKIEVAHLLGQLDIGGIESWLYDFVIETAGSVQHTFIIDKPHKGFYEEDLLSMGCRVIHISSYKKPLEYIAALFSVLRKNKYDVCHSHVSFNNGVVAYIAKMCGIPKVISHAHSDRTLQYQRQGLLKRLEIDFKIFLVRRYSTYCVAVSEGSARCHYKTKGTAVSIIPCGKNFQNLVSAAPSRLKQELGIAESTFVLGTVGRVEPVKNQAFLLDILSQYREQDVCLLIVGEGSLRADLHRLTLEQGLADKVILTGARDDTLLILRDVIDVFLFPSLHEGFGLAAVEAQAAGLPVIASLHVPRLIDVTERISHHSLSHLCAWTSEIDAWMAQPVRKEINTDVITGRFSIGKNAQEILRLYV</sequence>
<protein>
    <submittedName>
        <fullName evidence="3">Glycosyltransferase</fullName>
    </submittedName>
</protein>
<dbReference type="RefSeq" id="WP_217139431.1">
    <property type="nucleotide sequence ID" value="NZ_JAFMOU010000072.1"/>
</dbReference>
<name>A0ABS6L8D5_9GAMM</name>